<gene>
    <name evidence="2" type="ORF">E2C01_048836</name>
</gene>
<evidence type="ECO:0000313" key="3">
    <source>
        <dbReference type="Proteomes" id="UP000324222"/>
    </source>
</evidence>
<protein>
    <submittedName>
        <fullName evidence="2">Uncharacterized protein</fullName>
    </submittedName>
</protein>
<reference evidence="2 3" key="1">
    <citation type="submission" date="2019-05" db="EMBL/GenBank/DDBJ databases">
        <title>Another draft genome of Portunus trituberculatus and its Hox gene families provides insights of decapod evolution.</title>
        <authorList>
            <person name="Jeong J.-H."/>
            <person name="Song I."/>
            <person name="Kim S."/>
            <person name="Choi T."/>
            <person name="Kim D."/>
            <person name="Ryu S."/>
            <person name="Kim W."/>
        </authorList>
    </citation>
    <scope>NUCLEOTIDE SEQUENCE [LARGE SCALE GENOMIC DNA]</scope>
    <source>
        <tissue evidence="2">Muscle</tissue>
    </source>
</reference>
<keyword evidence="3" id="KW-1185">Reference proteome</keyword>
<feature type="region of interest" description="Disordered" evidence="1">
    <location>
        <begin position="42"/>
        <end position="72"/>
    </location>
</feature>
<organism evidence="2 3">
    <name type="scientific">Portunus trituberculatus</name>
    <name type="common">Swimming crab</name>
    <name type="synonym">Neptunus trituberculatus</name>
    <dbReference type="NCBI Taxonomy" id="210409"/>
    <lineage>
        <taxon>Eukaryota</taxon>
        <taxon>Metazoa</taxon>
        <taxon>Ecdysozoa</taxon>
        <taxon>Arthropoda</taxon>
        <taxon>Crustacea</taxon>
        <taxon>Multicrustacea</taxon>
        <taxon>Malacostraca</taxon>
        <taxon>Eumalacostraca</taxon>
        <taxon>Eucarida</taxon>
        <taxon>Decapoda</taxon>
        <taxon>Pleocyemata</taxon>
        <taxon>Brachyura</taxon>
        <taxon>Eubrachyura</taxon>
        <taxon>Portunoidea</taxon>
        <taxon>Portunidae</taxon>
        <taxon>Portuninae</taxon>
        <taxon>Portunus</taxon>
    </lineage>
</organism>
<proteinExistence type="predicted"/>
<comment type="caution">
    <text evidence="2">The sequence shown here is derived from an EMBL/GenBank/DDBJ whole genome shotgun (WGS) entry which is preliminary data.</text>
</comment>
<evidence type="ECO:0000313" key="2">
    <source>
        <dbReference type="EMBL" id="MPC54907.1"/>
    </source>
</evidence>
<name>A0A5B7GC91_PORTR</name>
<dbReference type="EMBL" id="VSRR010012726">
    <property type="protein sequence ID" value="MPC54907.1"/>
    <property type="molecule type" value="Genomic_DNA"/>
</dbReference>
<dbReference type="Proteomes" id="UP000324222">
    <property type="component" value="Unassembled WGS sequence"/>
</dbReference>
<accession>A0A5B7GC91</accession>
<feature type="compositionally biased region" description="Polar residues" evidence="1">
    <location>
        <begin position="61"/>
        <end position="72"/>
    </location>
</feature>
<dbReference type="AlphaFoldDB" id="A0A5B7GC91"/>
<evidence type="ECO:0000256" key="1">
    <source>
        <dbReference type="SAM" id="MobiDB-lite"/>
    </source>
</evidence>
<sequence length="72" mass="7766">MRQVQVIFDLLRGNDSSHYLLLICSLTESLRISAPHKGSLGSLAGLTRGHQSPDGRRVASAGQTSENCIEES</sequence>